<dbReference type="AlphaFoldDB" id="A0A157SR71"/>
<dbReference type="EMBL" id="FKIF01000008">
    <property type="protein sequence ID" value="SAI72969.1"/>
    <property type="molecule type" value="Genomic_DNA"/>
</dbReference>
<evidence type="ECO:0000313" key="2">
    <source>
        <dbReference type="EMBL" id="SAI72969.1"/>
    </source>
</evidence>
<protein>
    <submittedName>
        <fullName evidence="2">Uncharacterized protein</fullName>
    </submittedName>
</protein>
<keyword evidence="1" id="KW-0472">Membrane</keyword>
<evidence type="ECO:0000256" key="1">
    <source>
        <dbReference type="SAM" id="Phobius"/>
    </source>
</evidence>
<evidence type="ECO:0000313" key="3">
    <source>
        <dbReference type="Proteomes" id="UP000076848"/>
    </source>
</evidence>
<sequence>MPTPHPVRDQAKCPSLQPTPEDRWAAFWRAAVPVLIMATTVWLPRLAVGLWRYVLLPTLKFIWWYIRVVFNVTASIFGVPLRL</sequence>
<feature type="transmembrane region" description="Helical" evidence="1">
    <location>
        <begin position="24"/>
        <end position="42"/>
    </location>
</feature>
<dbReference type="OrthoDB" id="9846724at2"/>
<keyword evidence="1" id="KW-0812">Transmembrane</keyword>
<dbReference type="Proteomes" id="UP000076848">
    <property type="component" value="Unassembled WGS sequence"/>
</dbReference>
<name>A0A157SR71_9BORD</name>
<reference evidence="2 3" key="1">
    <citation type="submission" date="2016-04" db="EMBL/GenBank/DDBJ databases">
        <authorList>
            <consortium name="Pathogen Informatics"/>
        </authorList>
    </citation>
    <scope>NUCLEOTIDE SEQUENCE [LARGE SCALE GENOMIC DNA]</scope>
    <source>
        <strain evidence="2 3">H050680373</strain>
    </source>
</reference>
<keyword evidence="3" id="KW-1185">Reference proteome</keyword>
<gene>
    <name evidence="2" type="ORF">SAMEA3906486_04382</name>
</gene>
<feature type="transmembrane region" description="Helical" evidence="1">
    <location>
        <begin position="62"/>
        <end position="81"/>
    </location>
</feature>
<keyword evidence="1" id="KW-1133">Transmembrane helix</keyword>
<accession>A0A157SR71</accession>
<proteinExistence type="predicted"/>
<dbReference type="RefSeq" id="WP_156513485.1">
    <property type="nucleotide sequence ID" value="NZ_FKIF01000008.1"/>
</dbReference>
<organism evidence="2 3">
    <name type="scientific">Bordetella ansorpii</name>
    <dbReference type="NCBI Taxonomy" id="288768"/>
    <lineage>
        <taxon>Bacteria</taxon>
        <taxon>Pseudomonadati</taxon>
        <taxon>Pseudomonadota</taxon>
        <taxon>Betaproteobacteria</taxon>
        <taxon>Burkholderiales</taxon>
        <taxon>Alcaligenaceae</taxon>
        <taxon>Bordetella</taxon>
    </lineage>
</organism>